<evidence type="ECO:0000313" key="2">
    <source>
        <dbReference type="Proteomes" id="UP000290565"/>
    </source>
</evidence>
<gene>
    <name evidence="1" type="ORF">XH94_36700</name>
</gene>
<organism evidence="1 2">
    <name type="scientific">Bradyrhizobium zhanjiangense</name>
    <dbReference type="NCBI Taxonomy" id="1325107"/>
    <lineage>
        <taxon>Bacteria</taxon>
        <taxon>Pseudomonadati</taxon>
        <taxon>Pseudomonadota</taxon>
        <taxon>Alphaproteobacteria</taxon>
        <taxon>Hyphomicrobiales</taxon>
        <taxon>Nitrobacteraceae</taxon>
        <taxon>Bradyrhizobium</taxon>
    </lineage>
</organism>
<dbReference type="Gene3D" id="3.40.50.150">
    <property type="entry name" value="Vaccinia Virus protein VP39"/>
    <property type="match status" value="1"/>
</dbReference>
<dbReference type="SUPFAM" id="SSF53335">
    <property type="entry name" value="S-adenosyl-L-methionine-dependent methyltransferases"/>
    <property type="match status" value="1"/>
</dbReference>
<protein>
    <recommendedName>
        <fullName evidence="3">Class I SAM-dependent methyltransferase</fullName>
    </recommendedName>
</protein>
<sequence>MNDTCSDFLFNDSHPLPINYRAYRKFVENRLLHILRQNPGCNFLEIGIGRSFRQERFNTIDELRINYVGLDFEHVCAERRTRLSAAGIVNRNIRFWGNYLGTYLFNLVRLARHYESFDIIYLDGDHSLYVDFAAAIAAVRLLKPGGLFLFGDVRFAFGSREVAQATFGQTKQLTEDEANEPHVPIIIREYLIPLFKFEVEHSLSDPDWIALRAPKSAPWMRL</sequence>
<dbReference type="Proteomes" id="UP000290565">
    <property type="component" value="Unassembled WGS sequence"/>
</dbReference>
<dbReference type="RefSeq" id="WP_128947488.1">
    <property type="nucleotide sequence ID" value="NZ_LBJM01000200.1"/>
</dbReference>
<evidence type="ECO:0008006" key="3">
    <source>
        <dbReference type="Google" id="ProtNLM"/>
    </source>
</evidence>
<dbReference type="InterPro" id="IPR029063">
    <property type="entry name" value="SAM-dependent_MTases_sf"/>
</dbReference>
<evidence type="ECO:0000313" key="1">
    <source>
        <dbReference type="EMBL" id="RXH23646.1"/>
    </source>
</evidence>
<proteinExistence type="predicted"/>
<reference evidence="1 2" key="1">
    <citation type="submission" date="2015-04" db="EMBL/GenBank/DDBJ databases">
        <title>Comparative genomics of rhizobia nodulating Arachis hypogaea in China.</title>
        <authorList>
            <person name="Li Y."/>
        </authorList>
    </citation>
    <scope>NUCLEOTIDE SEQUENCE [LARGE SCALE GENOMIC DNA]</scope>
    <source>
        <strain evidence="1 2">CCBAU 51787</strain>
    </source>
</reference>
<name>A0A4Q0RWJ6_9BRAD</name>
<accession>A0A4Q0RWJ6</accession>
<dbReference type="AlphaFoldDB" id="A0A4Q0RWJ6"/>
<dbReference type="CDD" id="cd02440">
    <property type="entry name" value="AdoMet_MTases"/>
    <property type="match status" value="1"/>
</dbReference>
<dbReference type="EMBL" id="LBJM01000200">
    <property type="protein sequence ID" value="RXH23646.1"/>
    <property type="molecule type" value="Genomic_DNA"/>
</dbReference>
<comment type="caution">
    <text evidence="1">The sequence shown here is derived from an EMBL/GenBank/DDBJ whole genome shotgun (WGS) entry which is preliminary data.</text>
</comment>